<accession>A0ABU3C1A8</accession>
<evidence type="ECO:0000313" key="3">
    <source>
        <dbReference type="Proteomes" id="UP001251857"/>
    </source>
</evidence>
<keyword evidence="1" id="KW-0472">Membrane</keyword>
<dbReference type="Proteomes" id="UP001251857">
    <property type="component" value="Unassembled WGS sequence"/>
</dbReference>
<gene>
    <name evidence="2" type="ORF">RM532_10280</name>
</gene>
<dbReference type="RefSeq" id="WP_311653237.1">
    <property type="nucleotide sequence ID" value="NZ_JAVRIB010000009.1"/>
</dbReference>
<reference evidence="2 3" key="1">
    <citation type="submission" date="2023-09" db="EMBL/GenBank/DDBJ databases">
        <authorList>
            <person name="Rey-Velasco X."/>
        </authorList>
    </citation>
    <scope>NUCLEOTIDE SEQUENCE [LARGE SCALE GENOMIC DNA]</scope>
    <source>
        <strain evidence="2 3">W335</strain>
    </source>
</reference>
<evidence type="ECO:0000313" key="2">
    <source>
        <dbReference type="EMBL" id="MDT0635342.1"/>
    </source>
</evidence>
<proteinExistence type="predicted"/>
<keyword evidence="1" id="KW-0812">Transmembrane</keyword>
<keyword evidence="1" id="KW-1133">Transmembrane helix</keyword>
<protein>
    <submittedName>
        <fullName evidence="2">DUF2069 domain-containing protein</fullName>
    </submittedName>
</protein>
<comment type="caution">
    <text evidence="2">The sequence shown here is derived from an EMBL/GenBank/DDBJ whole genome shotgun (WGS) entry which is preliminary data.</text>
</comment>
<organism evidence="2 3">
    <name type="scientific">Spectribacter hydrogenoxidans</name>
    <dbReference type="NCBI Taxonomy" id="3075608"/>
    <lineage>
        <taxon>Bacteria</taxon>
        <taxon>Pseudomonadati</taxon>
        <taxon>Pseudomonadota</taxon>
        <taxon>Gammaproteobacteria</taxon>
        <taxon>Salinisphaerales</taxon>
        <taxon>Salinisphaeraceae</taxon>
        <taxon>Spectribacter</taxon>
    </lineage>
</organism>
<evidence type="ECO:0000256" key="1">
    <source>
        <dbReference type="SAM" id="Phobius"/>
    </source>
</evidence>
<feature type="transmembrane region" description="Helical" evidence="1">
    <location>
        <begin position="80"/>
        <end position="101"/>
    </location>
</feature>
<keyword evidence="3" id="KW-1185">Reference proteome</keyword>
<dbReference type="EMBL" id="JAVRIB010000009">
    <property type="protein sequence ID" value="MDT0635342.1"/>
    <property type="molecule type" value="Genomic_DNA"/>
</dbReference>
<feature type="transmembrane region" description="Helical" evidence="1">
    <location>
        <begin position="51"/>
        <end position="68"/>
    </location>
</feature>
<dbReference type="Pfam" id="PF09842">
    <property type="entry name" value="DUF2069"/>
    <property type="match status" value="1"/>
</dbReference>
<name>A0ABU3C1A8_9GAMM</name>
<feature type="transmembrane region" description="Helical" evidence="1">
    <location>
        <begin position="12"/>
        <end position="31"/>
    </location>
</feature>
<dbReference type="InterPro" id="IPR018643">
    <property type="entry name" value="DUF2069_membrane"/>
</dbReference>
<sequence>MQLSRLARIATLVAMAGLIGGLVLWLGPLYGPLACLPLLPALPGLWRGRRYTYGWTSLLSLAYLTVLLTEFTARGASGWITAPALLATVIVFTGCLCFVRWQAREQTPPPTA</sequence>